<keyword evidence="3" id="KW-1185">Reference proteome</keyword>
<feature type="region of interest" description="Disordered" evidence="1">
    <location>
        <begin position="311"/>
        <end position="345"/>
    </location>
</feature>
<evidence type="ECO:0000313" key="3">
    <source>
        <dbReference type="Proteomes" id="UP001569428"/>
    </source>
</evidence>
<feature type="non-terminal residue" evidence="2">
    <location>
        <position position="1"/>
    </location>
</feature>
<accession>A0ABV4P3U2</accession>
<sequence>CFFKWTLRNQSSARRQFYEFNLERGPMEQQIKRLISRLYPEINSGLHLPILARVVAISDPMEKPELAEEFRPRYGVDVQVLTPEGKTDNRLPIFRSVPLPLQYAGNERGAFGFPQPGTVVELAFAYGEPDQPFIRTVLSREVGVPALDREDLIWQQSDSVRQKVNASGEWGRETHGDIREKSLRRITEAAEIKASCDSEYRQVQEHSVEEVAGVKIIEALGALRFLSAGGLNLSALDNLNITTASDINNSAGRDLKEQIGNIRESVAKVRQTIKVKDGGKVWLGSESLNVLKVLEDLIGVVSALAATLATHSHPANGQKPTQEAAINGHKSSADSLKSQLSAVRA</sequence>
<feature type="compositionally biased region" description="Polar residues" evidence="1">
    <location>
        <begin position="329"/>
        <end position="345"/>
    </location>
</feature>
<comment type="caution">
    <text evidence="2">The sequence shown here is derived from an EMBL/GenBank/DDBJ whole genome shotgun (WGS) entry which is preliminary data.</text>
</comment>
<dbReference type="SUPFAM" id="SSF69255">
    <property type="entry name" value="gp5 N-terminal domain-like"/>
    <property type="match status" value="1"/>
</dbReference>
<proteinExistence type="predicted"/>
<feature type="compositionally biased region" description="Polar residues" evidence="1">
    <location>
        <begin position="311"/>
        <end position="321"/>
    </location>
</feature>
<dbReference type="EMBL" id="JBGMEK010000068">
    <property type="protein sequence ID" value="MFA0813046.1"/>
    <property type="molecule type" value="Genomic_DNA"/>
</dbReference>
<dbReference type="RefSeq" id="WP_371840792.1">
    <property type="nucleotide sequence ID" value="NZ_JBGMEK010000068.1"/>
</dbReference>
<evidence type="ECO:0000313" key="2">
    <source>
        <dbReference type="EMBL" id="MFA0813046.1"/>
    </source>
</evidence>
<evidence type="ECO:0000256" key="1">
    <source>
        <dbReference type="SAM" id="MobiDB-lite"/>
    </source>
</evidence>
<name>A0ABV4P3U2_9GAMM</name>
<gene>
    <name evidence="2" type="ORF">ACCI49_19255</name>
</gene>
<reference evidence="2 3" key="1">
    <citation type="submission" date="2024-08" db="EMBL/GenBank/DDBJ databases">
        <authorList>
            <person name="Ishaq N."/>
        </authorList>
    </citation>
    <scope>NUCLEOTIDE SEQUENCE [LARGE SCALE GENOMIC DNA]</scope>
    <source>
        <strain evidence="2 3">DSM 18651</strain>
    </source>
</reference>
<protein>
    <recommendedName>
        <fullName evidence="4">Gp5/Type VI secretion system Vgr protein OB-fold domain-containing protein</fullName>
    </recommendedName>
</protein>
<evidence type="ECO:0008006" key="4">
    <source>
        <dbReference type="Google" id="ProtNLM"/>
    </source>
</evidence>
<organism evidence="2 3">
    <name type="scientific">Microbulbifer epialgicus</name>
    <dbReference type="NCBI Taxonomy" id="393907"/>
    <lineage>
        <taxon>Bacteria</taxon>
        <taxon>Pseudomonadati</taxon>
        <taxon>Pseudomonadota</taxon>
        <taxon>Gammaproteobacteria</taxon>
        <taxon>Cellvibrionales</taxon>
        <taxon>Microbulbiferaceae</taxon>
        <taxon>Microbulbifer</taxon>
    </lineage>
</organism>
<dbReference type="Proteomes" id="UP001569428">
    <property type="component" value="Unassembled WGS sequence"/>
</dbReference>